<keyword evidence="2" id="KW-1185">Reference proteome</keyword>
<sequence>MELCLAPPSLHDSESVFEQVRPSELFRSFINVSDVQQHVSRGYKDLKSRGCRAISDDFQVTGED</sequence>
<reference evidence="1 2" key="1">
    <citation type="submission" date="2024-02" db="EMBL/GenBank/DDBJ databases">
        <authorList>
            <person name="Daric V."/>
            <person name="Darras S."/>
        </authorList>
    </citation>
    <scope>NUCLEOTIDE SEQUENCE [LARGE SCALE GENOMIC DNA]</scope>
</reference>
<evidence type="ECO:0000313" key="1">
    <source>
        <dbReference type="EMBL" id="CAK8683567.1"/>
    </source>
</evidence>
<gene>
    <name evidence="1" type="ORF">CVLEPA_LOCUS14628</name>
</gene>
<name>A0ABP0FVF1_CLALP</name>
<dbReference type="Proteomes" id="UP001642483">
    <property type="component" value="Unassembled WGS sequence"/>
</dbReference>
<dbReference type="EMBL" id="CAWYQH010000097">
    <property type="protein sequence ID" value="CAK8683567.1"/>
    <property type="molecule type" value="Genomic_DNA"/>
</dbReference>
<organism evidence="1 2">
    <name type="scientific">Clavelina lepadiformis</name>
    <name type="common">Light-bulb sea squirt</name>
    <name type="synonym">Ascidia lepadiformis</name>
    <dbReference type="NCBI Taxonomy" id="159417"/>
    <lineage>
        <taxon>Eukaryota</taxon>
        <taxon>Metazoa</taxon>
        <taxon>Chordata</taxon>
        <taxon>Tunicata</taxon>
        <taxon>Ascidiacea</taxon>
        <taxon>Aplousobranchia</taxon>
        <taxon>Clavelinidae</taxon>
        <taxon>Clavelina</taxon>
    </lineage>
</organism>
<accession>A0ABP0FVF1</accession>
<protein>
    <submittedName>
        <fullName evidence="1">Uncharacterized protein</fullName>
    </submittedName>
</protein>
<comment type="caution">
    <text evidence="1">The sequence shown here is derived from an EMBL/GenBank/DDBJ whole genome shotgun (WGS) entry which is preliminary data.</text>
</comment>
<proteinExistence type="predicted"/>
<evidence type="ECO:0000313" key="2">
    <source>
        <dbReference type="Proteomes" id="UP001642483"/>
    </source>
</evidence>